<protein>
    <submittedName>
        <fullName evidence="2">FecR protein</fullName>
    </submittedName>
</protein>
<dbReference type="EMBL" id="LR796423">
    <property type="protein sequence ID" value="CAB4143797.1"/>
    <property type="molecule type" value="Genomic_DNA"/>
</dbReference>
<dbReference type="PANTHER" id="PTHR38731">
    <property type="entry name" value="LIPL45-RELATED LIPOPROTEIN-RELATED"/>
    <property type="match status" value="1"/>
</dbReference>
<gene>
    <name evidence="2" type="ORF">UFOVP447_248</name>
</gene>
<proteinExistence type="predicted"/>
<dbReference type="InterPro" id="IPR006860">
    <property type="entry name" value="FecR"/>
</dbReference>
<name>A0A6J5MD27_9CAUD</name>
<sequence length="319" mass="35028">MVRKARPIATAPRLPIQSSDTVRTGAGRVKIVFVDQSTVSVTEQSKLVIDSFVYDPNPKKSKMALKFASGTVRFATGKGMPKNNINLRTPSATIAVRGTDFTSTVDDFGKSLIILLPEEDGTVGEITVSNAAGTVILNRAFQATMVNTFDSVPSKPVILNLSLDMIDNMMIVSPPEERQEETSQRDSRANLLDLSELDIDFLQTNALSDDALSMDYLKDITFDADRFEDFLATDGLRVMADEKEGVRLTGTTFGFDNQTQIYTILTEDQIRVTRGVNNITDIITPKLQNTLININDSGRGNVIIINNDGGSRIIVEQKN</sequence>
<accession>A0A6J5MD27</accession>
<dbReference type="Pfam" id="PF04773">
    <property type="entry name" value="FecR"/>
    <property type="match status" value="1"/>
</dbReference>
<evidence type="ECO:0000313" key="2">
    <source>
        <dbReference type="EMBL" id="CAB4143797.1"/>
    </source>
</evidence>
<organism evidence="2">
    <name type="scientific">uncultured Caudovirales phage</name>
    <dbReference type="NCBI Taxonomy" id="2100421"/>
    <lineage>
        <taxon>Viruses</taxon>
        <taxon>Duplodnaviria</taxon>
        <taxon>Heunggongvirae</taxon>
        <taxon>Uroviricota</taxon>
        <taxon>Caudoviricetes</taxon>
        <taxon>Peduoviridae</taxon>
        <taxon>Maltschvirus</taxon>
        <taxon>Maltschvirus maltsch</taxon>
    </lineage>
</organism>
<reference evidence="2" key="1">
    <citation type="submission" date="2020-04" db="EMBL/GenBank/DDBJ databases">
        <authorList>
            <person name="Chiriac C."/>
            <person name="Salcher M."/>
            <person name="Ghai R."/>
            <person name="Kavagutti S V."/>
        </authorList>
    </citation>
    <scope>NUCLEOTIDE SEQUENCE</scope>
</reference>
<feature type="domain" description="FecR protein" evidence="1">
    <location>
        <begin position="20"/>
        <end position="110"/>
    </location>
</feature>
<dbReference type="Gene3D" id="2.60.120.1440">
    <property type="match status" value="1"/>
</dbReference>
<evidence type="ECO:0000259" key="1">
    <source>
        <dbReference type="Pfam" id="PF04773"/>
    </source>
</evidence>